<name>A0A1H9M3I5_9HYPH</name>
<keyword evidence="2" id="KW-1185">Reference proteome</keyword>
<proteinExistence type="predicted"/>
<reference evidence="1 2" key="1">
    <citation type="submission" date="2016-10" db="EMBL/GenBank/DDBJ databases">
        <authorList>
            <person name="de Groot N.N."/>
        </authorList>
    </citation>
    <scope>NUCLEOTIDE SEQUENCE [LARGE SCALE GENOMIC DNA]</scope>
    <source>
        <strain evidence="1 2">A52C2</strain>
    </source>
</reference>
<dbReference type="EMBL" id="FOFG01000012">
    <property type="protein sequence ID" value="SER18226.1"/>
    <property type="molecule type" value="Genomic_DNA"/>
</dbReference>
<dbReference type="Proteomes" id="UP000199647">
    <property type="component" value="Unassembled WGS sequence"/>
</dbReference>
<dbReference type="AlphaFoldDB" id="A0A1H9M3I5"/>
<gene>
    <name evidence="1" type="ORF">SAMN05216548_112120</name>
</gene>
<organism evidence="1 2">
    <name type="scientific">Faunimonas pinastri</name>
    <dbReference type="NCBI Taxonomy" id="1855383"/>
    <lineage>
        <taxon>Bacteria</taxon>
        <taxon>Pseudomonadati</taxon>
        <taxon>Pseudomonadota</taxon>
        <taxon>Alphaproteobacteria</taxon>
        <taxon>Hyphomicrobiales</taxon>
        <taxon>Afifellaceae</taxon>
        <taxon>Faunimonas</taxon>
    </lineage>
</organism>
<accession>A0A1H9M3I5</accession>
<sequence length="145" mass="16013">MGSRGLNESYRFHFDGYAVTALLPIVIPTGEGPSGDLIMFPNTRRVRKSAAVNVLEKAVYQNRYSQRMAAWLVRRGVLKPTKLRLVPGNIYLFWGYRTLHANEACLADRLRTTALFHFGDPHGGSGLVGAVNARASDRGVRARAA</sequence>
<evidence type="ECO:0000313" key="2">
    <source>
        <dbReference type="Proteomes" id="UP000199647"/>
    </source>
</evidence>
<protein>
    <submittedName>
        <fullName evidence="1">Uncharacterized protein</fullName>
    </submittedName>
</protein>
<evidence type="ECO:0000313" key="1">
    <source>
        <dbReference type="EMBL" id="SER18226.1"/>
    </source>
</evidence>